<sequence length="176" mass="20117">MKVEVKDFDIRHYSALVNNSPMYNRMKKFTVLCGAVFVFVALLTILVALKDHKVDPVMIICLTTIFLVFAIYVHRTRKSNPAVSFKTFAEKNPDYKLKVSFEEEDIVFNSSTSFSNTNSTYKYVRLANAAEKDGFFIILIEGTGYLVFDRSDIVEGTAEELRALLRSKLGSKFREK</sequence>
<dbReference type="Proteomes" id="UP000183190">
    <property type="component" value="Unassembled WGS sequence"/>
</dbReference>
<evidence type="ECO:0000313" key="2">
    <source>
        <dbReference type="EMBL" id="SEH77761.1"/>
    </source>
</evidence>
<gene>
    <name evidence="2" type="ORF">SAMN02910265_02645</name>
</gene>
<accession>A0A1H6KPQ3</accession>
<feature type="transmembrane region" description="Helical" evidence="1">
    <location>
        <begin position="29"/>
        <end position="49"/>
    </location>
</feature>
<keyword evidence="1" id="KW-0472">Membrane</keyword>
<proteinExistence type="predicted"/>
<organism evidence="2 3">
    <name type="scientific">Ruminococcus flavefaciens</name>
    <dbReference type="NCBI Taxonomy" id="1265"/>
    <lineage>
        <taxon>Bacteria</taxon>
        <taxon>Bacillati</taxon>
        <taxon>Bacillota</taxon>
        <taxon>Clostridia</taxon>
        <taxon>Eubacteriales</taxon>
        <taxon>Oscillospiraceae</taxon>
        <taxon>Ruminococcus</taxon>
    </lineage>
</organism>
<evidence type="ECO:0008006" key="4">
    <source>
        <dbReference type="Google" id="ProtNLM"/>
    </source>
</evidence>
<feature type="transmembrane region" description="Helical" evidence="1">
    <location>
        <begin position="55"/>
        <end position="73"/>
    </location>
</feature>
<evidence type="ECO:0000313" key="3">
    <source>
        <dbReference type="Proteomes" id="UP000183190"/>
    </source>
</evidence>
<dbReference type="EMBL" id="FNWV01000011">
    <property type="protein sequence ID" value="SEH77761.1"/>
    <property type="molecule type" value="Genomic_DNA"/>
</dbReference>
<evidence type="ECO:0000256" key="1">
    <source>
        <dbReference type="SAM" id="Phobius"/>
    </source>
</evidence>
<dbReference type="OrthoDB" id="1820745at2"/>
<protein>
    <recommendedName>
        <fullName evidence="4">YcxB-like protein</fullName>
    </recommendedName>
</protein>
<keyword evidence="1" id="KW-0812">Transmembrane</keyword>
<keyword evidence="1" id="KW-1133">Transmembrane helix</keyword>
<dbReference type="RefSeq" id="WP_074718190.1">
    <property type="nucleotide sequence ID" value="NZ_FNWV01000011.1"/>
</dbReference>
<dbReference type="AlphaFoldDB" id="A0A1H6KPQ3"/>
<reference evidence="2 3" key="1">
    <citation type="submission" date="2016-10" db="EMBL/GenBank/DDBJ databases">
        <authorList>
            <person name="de Groot N.N."/>
        </authorList>
    </citation>
    <scope>NUCLEOTIDE SEQUENCE [LARGE SCALE GENOMIC DNA]</scope>
    <source>
        <strain evidence="2 3">YAD2003</strain>
    </source>
</reference>
<name>A0A1H6KPQ3_RUMFL</name>